<feature type="compositionally biased region" description="Basic and acidic residues" evidence="1">
    <location>
        <begin position="55"/>
        <end position="67"/>
    </location>
</feature>
<dbReference type="KEGG" id="rtu:PR017_16180"/>
<reference evidence="3" key="2">
    <citation type="journal article" date="2023" name="MicrobiologyOpen">
        <title>Genomics of the tumorigenes clade of the family Rhizobiaceae and description of Rhizobium rhododendri sp. nov.</title>
        <authorList>
            <person name="Kuzmanovic N."/>
            <person name="diCenzo G.C."/>
            <person name="Bunk B."/>
            <person name="Sproeer C."/>
            <person name="Fruehling A."/>
            <person name="Neumann-Schaal M."/>
            <person name="Overmann J."/>
            <person name="Smalla K."/>
        </authorList>
    </citation>
    <scope>NUCLEOTIDE SEQUENCE [LARGE SCALE GENOMIC DNA]</scope>
    <source>
        <strain evidence="3">1078</strain>
    </source>
</reference>
<evidence type="ECO:0000313" key="3">
    <source>
        <dbReference type="Proteomes" id="UP000249499"/>
    </source>
</evidence>
<dbReference type="RefSeq" id="WP_111215883.1">
    <property type="nucleotide sequence ID" value="NZ_CP117255.1"/>
</dbReference>
<name>A0AAF1K3W1_9HYPH</name>
<evidence type="ECO:0000313" key="2">
    <source>
        <dbReference type="EMBL" id="WFR95293.1"/>
    </source>
</evidence>
<keyword evidence="3" id="KW-1185">Reference proteome</keyword>
<accession>A0AAF1K3W1</accession>
<gene>
    <name evidence="2" type="ORF">PR017_16180</name>
</gene>
<sequence length="74" mass="8293">MPKTAKDSFFKTDKTGKRDKSAADAPPFRTIAHEESAARLRKTARLKEQRLLKEAEDAKLEPVEKVKKAAPKSV</sequence>
<protein>
    <submittedName>
        <fullName evidence="2">Uncharacterized protein</fullName>
    </submittedName>
</protein>
<feature type="region of interest" description="Disordered" evidence="1">
    <location>
        <begin position="55"/>
        <end position="74"/>
    </location>
</feature>
<feature type="region of interest" description="Disordered" evidence="1">
    <location>
        <begin position="1"/>
        <end position="36"/>
    </location>
</feature>
<dbReference type="Proteomes" id="UP000249499">
    <property type="component" value="Chromosome"/>
</dbReference>
<dbReference type="EMBL" id="CP117255">
    <property type="protein sequence ID" value="WFR95293.1"/>
    <property type="molecule type" value="Genomic_DNA"/>
</dbReference>
<organism evidence="2 3">
    <name type="scientific">Rhizobium tumorigenes</name>
    <dbReference type="NCBI Taxonomy" id="2041385"/>
    <lineage>
        <taxon>Bacteria</taxon>
        <taxon>Pseudomonadati</taxon>
        <taxon>Pseudomonadota</taxon>
        <taxon>Alphaproteobacteria</taxon>
        <taxon>Hyphomicrobiales</taxon>
        <taxon>Rhizobiaceae</taxon>
        <taxon>Rhizobium/Agrobacterium group</taxon>
        <taxon>Rhizobium</taxon>
    </lineage>
</organism>
<reference evidence="2 3" key="1">
    <citation type="journal article" date="2018" name="Sci. Rep.">
        <title>Rhizobium tumorigenes sp. nov., a novel plant tumorigenic bacterium isolated from cane gall tumors on thornless blackberry.</title>
        <authorList>
            <person name="Kuzmanovi N."/>
            <person name="Smalla K."/>
            <person name="Gronow S."/>
            <person name="PuBawska J."/>
        </authorList>
    </citation>
    <scope>NUCLEOTIDE SEQUENCE [LARGE SCALE GENOMIC DNA]</scope>
    <source>
        <strain evidence="2 3">1078</strain>
    </source>
</reference>
<feature type="compositionally biased region" description="Basic and acidic residues" evidence="1">
    <location>
        <begin position="1"/>
        <end position="22"/>
    </location>
</feature>
<dbReference type="AlphaFoldDB" id="A0AAF1K3W1"/>
<proteinExistence type="predicted"/>
<evidence type="ECO:0000256" key="1">
    <source>
        <dbReference type="SAM" id="MobiDB-lite"/>
    </source>
</evidence>